<dbReference type="PANTHER" id="PTHR42738:SF7">
    <property type="entry name" value="HYDROXYMETHYLGLUTARYL-COA LYASE"/>
    <property type="match status" value="1"/>
</dbReference>
<dbReference type="FunFam" id="3.20.20.70:FF:000071">
    <property type="entry name" value="Hydroxymethylglutaryl-CoA lyase"/>
    <property type="match status" value="1"/>
</dbReference>
<evidence type="ECO:0000313" key="9">
    <source>
        <dbReference type="Proteomes" id="UP000298138"/>
    </source>
</evidence>
<evidence type="ECO:0000256" key="2">
    <source>
        <dbReference type="ARBA" id="ARBA00009405"/>
    </source>
</evidence>
<keyword evidence="8" id="KW-0670">Pyruvate</keyword>
<dbReference type="EC" id="4.1.3.4" evidence="3"/>
<dbReference type="GO" id="GO:0046872">
    <property type="term" value="F:metal ion binding"/>
    <property type="evidence" value="ECO:0007669"/>
    <property type="project" value="UniProtKB-KW"/>
</dbReference>
<comment type="catalytic activity">
    <reaction evidence="6">
        <text>(3S)-3-hydroxy-3-methylglutaryl-CoA = acetoacetate + acetyl-CoA</text>
        <dbReference type="Rhea" id="RHEA:24404"/>
        <dbReference type="ChEBI" id="CHEBI:13705"/>
        <dbReference type="ChEBI" id="CHEBI:43074"/>
        <dbReference type="ChEBI" id="CHEBI:57288"/>
        <dbReference type="EC" id="4.1.3.4"/>
    </reaction>
</comment>
<dbReference type="AlphaFoldDB" id="A0A4S2N8C4"/>
<keyword evidence="9" id="KW-1185">Reference proteome</keyword>
<dbReference type="EMBL" id="ML220112">
    <property type="protein sequence ID" value="TGZ85577.1"/>
    <property type="molecule type" value="Genomic_DNA"/>
</dbReference>
<organism evidence="8 9">
    <name type="scientific">Ascodesmis nigricans</name>
    <dbReference type="NCBI Taxonomy" id="341454"/>
    <lineage>
        <taxon>Eukaryota</taxon>
        <taxon>Fungi</taxon>
        <taxon>Dikarya</taxon>
        <taxon>Ascomycota</taxon>
        <taxon>Pezizomycotina</taxon>
        <taxon>Pezizomycetes</taxon>
        <taxon>Pezizales</taxon>
        <taxon>Ascodesmidaceae</taxon>
        <taxon>Ascodesmis</taxon>
    </lineage>
</organism>
<gene>
    <name evidence="8" type="ORF">EX30DRAFT_337920</name>
</gene>
<keyword evidence="4" id="KW-0479">Metal-binding</keyword>
<keyword evidence="8" id="KW-0808">Transferase</keyword>
<dbReference type="GO" id="GO:0004419">
    <property type="term" value="F:hydroxymethylglutaryl-CoA lyase activity"/>
    <property type="evidence" value="ECO:0007669"/>
    <property type="project" value="UniProtKB-EC"/>
</dbReference>
<dbReference type="InterPro" id="IPR013785">
    <property type="entry name" value="Aldolase_TIM"/>
</dbReference>
<dbReference type="GO" id="GO:0046951">
    <property type="term" value="P:ketone body biosynthetic process"/>
    <property type="evidence" value="ECO:0007669"/>
    <property type="project" value="TreeGrafter"/>
</dbReference>
<protein>
    <recommendedName>
        <fullName evidence="3">hydroxymethylglutaryl-CoA lyase</fullName>
        <ecNumber evidence="3">4.1.3.4</ecNumber>
    </recommendedName>
</protein>
<dbReference type="Proteomes" id="UP000298138">
    <property type="component" value="Unassembled WGS sequence"/>
</dbReference>
<dbReference type="Pfam" id="PF00682">
    <property type="entry name" value="HMGL-like"/>
    <property type="match status" value="1"/>
</dbReference>
<evidence type="ECO:0000256" key="1">
    <source>
        <dbReference type="ARBA" id="ARBA00005143"/>
    </source>
</evidence>
<dbReference type="PROSITE" id="PS50991">
    <property type="entry name" value="PYR_CT"/>
    <property type="match status" value="1"/>
</dbReference>
<dbReference type="InterPro" id="IPR000891">
    <property type="entry name" value="PYR_CT"/>
</dbReference>
<comment type="similarity">
    <text evidence="2">Belongs to the HMG-CoA lyase family.</text>
</comment>
<accession>A0A4S2N8C4</accession>
<sequence>MPATRLLRPLQTATRRFSSTATSSLPSSVRLVEVSARDGLQALKNPILTTSQKLEYLNKLTASGLTHIEAGSFVNPKTIPQMANSGSLMGNLPAGPLWSFLTPNQRGLDAFLAHNPDLTTTEIAVFVSATEEFSMRNLGRPRDKAMADFGEVVRKARETDVKVRGYVSMVIACPFSGPTDPKEVGDAVEKLLGMGCYEVSLGDTNGFGTPKTVRALLHHLVKERGVSVDKLAGHFHDTYGMAVANVQAAAEEGVAVFDGSVGGLGGCPFAGPGAAGNVATEELVWLFEKQGVKTGVNIEKLIEAGRFMSGLLQRQGESKVARALMGKRTVTQEEPKAKL</sequence>
<dbReference type="STRING" id="341454.A0A4S2N8C4"/>
<evidence type="ECO:0000313" key="8">
    <source>
        <dbReference type="EMBL" id="TGZ85577.1"/>
    </source>
</evidence>
<evidence type="ECO:0000256" key="4">
    <source>
        <dbReference type="ARBA" id="ARBA00022723"/>
    </source>
</evidence>
<dbReference type="InParanoid" id="A0A4S2N8C4"/>
<dbReference type="Gene3D" id="3.20.20.70">
    <property type="entry name" value="Aldolase class I"/>
    <property type="match status" value="1"/>
</dbReference>
<proteinExistence type="inferred from homology"/>
<dbReference type="UniPathway" id="UPA00896">
    <property type="reaction ID" value="UER00863"/>
</dbReference>
<comment type="pathway">
    <text evidence="1">Metabolic intermediate metabolism; (S)-3-hydroxy-3-methylglutaryl-CoA degradation; acetoacetate from (S)-3-hydroxy-3-methylglutaryl-CoA: step 1/1.</text>
</comment>
<dbReference type="GO" id="GO:0006552">
    <property type="term" value="P:L-leucine catabolic process"/>
    <property type="evidence" value="ECO:0007669"/>
    <property type="project" value="TreeGrafter"/>
</dbReference>
<dbReference type="InterPro" id="IPR043594">
    <property type="entry name" value="HMGL"/>
</dbReference>
<dbReference type="NCBIfam" id="NF004283">
    <property type="entry name" value="PRK05692.1"/>
    <property type="match status" value="1"/>
</dbReference>
<reference evidence="8 9" key="1">
    <citation type="submission" date="2019-04" db="EMBL/GenBank/DDBJ databases">
        <title>Comparative genomics and transcriptomics to analyze fruiting body development in filamentous ascomycetes.</title>
        <authorList>
            <consortium name="DOE Joint Genome Institute"/>
            <person name="Lutkenhaus R."/>
            <person name="Traeger S."/>
            <person name="Breuer J."/>
            <person name="Kuo A."/>
            <person name="Lipzen A."/>
            <person name="Pangilinan J."/>
            <person name="Dilworth D."/>
            <person name="Sandor L."/>
            <person name="Poggeler S."/>
            <person name="Barry K."/>
            <person name="Grigoriev I.V."/>
            <person name="Nowrousian M."/>
        </authorList>
    </citation>
    <scope>NUCLEOTIDE SEQUENCE [LARGE SCALE GENOMIC DNA]</scope>
    <source>
        <strain evidence="8 9">CBS 389.68</strain>
    </source>
</reference>
<dbReference type="GO" id="GO:0016740">
    <property type="term" value="F:transferase activity"/>
    <property type="evidence" value="ECO:0007669"/>
    <property type="project" value="UniProtKB-KW"/>
</dbReference>
<evidence type="ECO:0000256" key="6">
    <source>
        <dbReference type="ARBA" id="ARBA00049877"/>
    </source>
</evidence>
<name>A0A4S2N8C4_9PEZI</name>
<dbReference type="PANTHER" id="PTHR42738">
    <property type="entry name" value="HYDROXYMETHYLGLUTARYL-COA LYASE"/>
    <property type="match status" value="1"/>
</dbReference>
<evidence type="ECO:0000256" key="5">
    <source>
        <dbReference type="ARBA" id="ARBA00023239"/>
    </source>
</evidence>
<evidence type="ECO:0000259" key="7">
    <source>
        <dbReference type="PROSITE" id="PS50991"/>
    </source>
</evidence>
<dbReference type="OrthoDB" id="1905920at2759"/>
<dbReference type="SUPFAM" id="SSF51569">
    <property type="entry name" value="Aldolase"/>
    <property type="match status" value="1"/>
</dbReference>
<evidence type="ECO:0000256" key="3">
    <source>
        <dbReference type="ARBA" id="ARBA00012910"/>
    </source>
</evidence>
<dbReference type="CDD" id="cd07938">
    <property type="entry name" value="DRE_TIM_HMGL"/>
    <property type="match status" value="1"/>
</dbReference>
<keyword evidence="5" id="KW-0456">Lyase</keyword>
<feature type="domain" description="Pyruvate carboxyltransferase" evidence="7">
    <location>
        <begin position="29"/>
        <end position="302"/>
    </location>
</feature>